<name>A0A1I5LXQ8_9BACT</name>
<feature type="region of interest" description="Disordered" evidence="1">
    <location>
        <begin position="84"/>
        <end position="113"/>
    </location>
</feature>
<reference evidence="2 3" key="1">
    <citation type="submission" date="2016-10" db="EMBL/GenBank/DDBJ databases">
        <authorList>
            <person name="de Groot N.N."/>
        </authorList>
    </citation>
    <scope>NUCLEOTIDE SEQUENCE [LARGE SCALE GENOMIC DNA]</scope>
    <source>
        <strain evidence="2 3">EP1-55-1</strain>
    </source>
</reference>
<evidence type="ECO:0000256" key="1">
    <source>
        <dbReference type="SAM" id="MobiDB-lite"/>
    </source>
</evidence>
<dbReference type="RefSeq" id="WP_092910813.1">
    <property type="nucleotide sequence ID" value="NZ_FOXB01000004.1"/>
</dbReference>
<organism evidence="2 3">
    <name type="scientific">Hydrogenimonas thermophila</name>
    <dbReference type="NCBI Taxonomy" id="223786"/>
    <lineage>
        <taxon>Bacteria</taxon>
        <taxon>Pseudomonadati</taxon>
        <taxon>Campylobacterota</taxon>
        <taxon>Epsilonproteobacteria</taxon>
        <taxon>Campylobacterales</taxon>
        <taxon>Hydrogenimonadaceae</taxon>
        <taxon>Hydrogenimonas</taxon>
    </lineage>
</organism>
<dbReference type="AlphaFoldDB" id="A0A1I5LXQ8"/>
<proteinExistence type="predicted"/>
<dbReference type="Proteomes" id="UP000199227">
    <property type="component" value="Unassembled WGS sequence"/>
</dbReference>
<evidence type="ECO:0000313" key="3">
    <source>
        <dbReference type="Proteomes" id="UP000199227"/>
    </source>
</evidence>
<dbReference type="EMBL" id="FOXB01000004">
    <property type="protein sequence ID" value="SFP02020.1"/>
    <property type="molecule type" value="Genomic_DNA"/>
</dbReference>
<keyword evidence="3" id="KW-1185">Reference proteome</keyword>
<feature type="compositionally biased region" description="Polar residues" evidence="1">
    <location>
        <begin position="97"/>
        <end position="111"/>
    </location>
</feature>
<evidence type="ECO:0000313" key="2">
    <source>
        <dbReference type="EMBL" id="SFP02020.1"/>
    </source>
</evidence>
<dbReference type="STRING" id="223786.SAMN05216234_10468"/>
<gene>
    <name evidence="2" type="ORF">SAMN05216234_10468</name>
</gene>
<protein>
    <submittedName>
        <fullName evidence="2">Uncharacterized protein</fullName>
    </submittedName>
</protein>
<sequence>MGSNKTAIQFLKEFKKQNEPKVGKSIFWNYEHEIKELISDGYTIRQIHQYLKEYRELRVSEKTLYDFIRRNRNKFFSDEQLQKSQTTTAAAAPSKQIAESTEEPSLTINEPTSKDFGEYLSCFRESGRGEEDKLLRSEFLKVMKAITKDLKKDFAAIKSELNSHDLVGYFKYSLKQIKKEDDLITPAMYLHLIGDHHPLEPLPEQIPTKR</sequence>
<accession>A0A1I5LXQ8</accession>